<sequence>MNSHKKGELFTMPVVDQPDHFTEPSRFGDIYRKSEYAKLEDTLTNELFKKFSDRLDRTRDALGGGAALAMELEAKSAFEATELTTLMRPIDKSQLSPHMKLAIGIEEDDFVGADLREEITPMDPAETCFVRSKLERFHGLK</sequence>
<dbReference type="EMBL" id="BQXS01011237">
    <property type="protein sequence ID" value="GKT36486.1"/>
    <property type="molecule type" value="Genomic_DNA"/>
</dbReference>
<accession>A0ABQ5KWU7</accession>
<name>A0ABQ5KWU7_9EUKA</name>
<comment type="caution">
    <text evidence="1">The sequence shown here is derived from an EMBL/GenBank/DDBJ whole genome shotgun (WGS) entry which is preliminary data.</text>
</comment>
<evidence type="ECO:0000313" key="2">
    <source>
        <dbReference type="Proteomes" id="UP001057375"/>
    </source>
</evidence>
<organism evidence="1 2">
    <name type="scientific">Aduncisulcus paluster</name>
    <dbReference type="NCBI Taxonomy" id="2918883"/>
    <lineage>
        <taxon>Eukaryota</taxon>
        <taxon>Metamonada</taxon>
        <taxon>Carpediemonas-like organisms</taxon>
        <taxon>Aduncisulcus</taxon>
    </lineage>
</organism>
<keyword evidence="2" id="KW-1185">Reference proteome</keyword>
<proteinExistence type="predicted"/>
<dbReference type="Proteomes" id="UP001057375">
    <property type="component" value="Unassembled WGS sequence"/>
</dbReference>
<reference evidence="1" key="1">
    <citation type="submission" date="2022-03" db="EMBL/GenBank/DDBJ databases">
        <title>Draft genome sequence of Aduncisulcus paluster, a free-living microaerophilic Fornicata.</title>
        <authorList>
            <person name="Yuyama I."/>
            <person name="Kume K."/>
            <person name="Tamura T."/>
            <person name="Inagaki Y."/>
            <person name="Hashimoto T."/>
        </authorList>
    </citation>
    <scope>NUCLEOTIDE SEQUENCE</scope>
    <source>
        <strain evidence="1">NY0171</strain>
    </source>
</reference>
<protein>
    <submittedName>
        <fullName evidence="1">Uncharacterized protein</fullName>
    </submittedName>
</protein>
<gene>
    <name evidence="1" type="ORF">ADUPG1_009446</name>
</gene>
<evidence type="ECO:0000313" key="1">
    <source>
        <dbReference type="EMBL" id="GKT36486.1"/>
    </source>
</evidence>